<organism evidence="1 2">
    <name type="scientific">Thauera humireducens</name>
    <dbReference type="NCBI Taxonomy" id="1134435"/>
    <lineage>
        <taxon>Bacteria</taxon>
        <taxon>Pseudomonadati</taxon>
        <taxon>Pseudomonadota</taxon>
        <taxon>Betaproteobacteria</taxon>
        <taxon>Rhodocyclales</taxon>
        <taxon>Zoogloeaceae</taxon>
        <taxon>Thauera</taxon>
    </lineage>
</organism>
<dbReference type="AlphaFoldDB" id="A0A127K8E0"/>
<dbReference type="Gene3D" id="1.10.10.1710">
    <property type="entry name" value="Deoxyribodipyrimidine photolyase-related"/>
    <property type="match status" value="1"/>
</dbReference>
<dbReference type="Gene3D" id="1.10.579.10">
    <property type="entry name" value="DNA Cyclobutane Dipyrimidine Photolyase, subunit A, domain 3"/>
    <property type="match status" value="1"/>
</dbReference>
<dbReference type="EMBL" id="CP014646">
    <property type="protein sequence ID" value="AMO38226.1"/>
    <property type="molecule type" value="Genomic_DNA"/>
</dbReference>
<keyword evidence="2" id="KW-1185">Reference proteome</keyword>
<dbReference type="Gene3D" id="3.40.50.620">
    <property type="entry name" value="HUPs"/>
    <property type="match status" value="1"/>
</dbReference>
<dbReference type="InterPro" id="IPR052551">
    <property type="entry name" value="UV-DNA_repair_photolyase"/>
</dbReference>
<gene>
    <name evidence="1" type="ORF">AC731_015540</name>
</gene>
<dbReference type="Proteomes" id="UP000036902">
    <property type="component" value="Chromosome"/>
</dbReference>
<dbReference type="GO" id="GO:0016829">
    <property type="term" value="F:lyase activity"/>
    <property type="evidence" value="ECO:0007669"/>
    <property type="project" value="UniProtKB-KW"/>
</dbReference>
<dbReference type="KEGG" id="thu:AC731_015540"/>
<accession>A0A127K8E0</accession>
<dbReference type="InterPro" id="IPR007357">
    <property type="entry name" value="PhrB-like"/>
</dbReference>
<reference evidence="2" key="1">
    <citation type="submission" date="2016-03" db="EMBL/GenBank/DDBJ databases">
        <authorList>
            <person name="Ma C."/>
            <person name="Zhou S."/>
            <person name="Yang G."/>
        </authorList>
    </citation>
    <scope>NUCLEOTIDE SEQUENCE [LARGE SCALE GENOMIC DNA]</scope>
    <source>
        <strain evidence="2">SgZ-1</strain>
    </source>
</reference>
<dbReference type="RefSeq" id="WP_048707369.1">
    <property type="nucleotide sequence ID" value="NZ_CP014646.1"/>
</dbReference>
<evidence type="ECO:0000313" key="1">
    <source>
        <dbReference type="EMBL" id="AMO38226.1"/>
    </source>
</evidence>
<name>A0A127K8E0_9RHOO</name>
<sequence>MTTLRLVLGDQLNAAHSWFRTPRADVLHVMMEVRSETDYVRHHAQKVLAIFAAMRAFATALQAAGHRVRYLRIGDADNRQSFAANLAQVAAECGATRFERMEADEWRVERLLDEAAQALGLPWEVVGSEHFLADRAELAQRFATKVPRMEFFYRDMRRRHRILLDADGGPVGAAWNFDAHNREKWPGDPPAPDWPWRGHDRSALWDEIVAAGVRTLGAPHADALCWPTSRREARAGLAHFIEHALPHFGRYQDAMSTRSTTLFHSGLSFALNLKLLHPREVIDAAVAAWQAGKVELASCEGFVRQILGWREFVRGVYWARMPGYATGNALDARRPLPAWYWSGDTRMACLRHAIAQSLDTAYAHHIQRLMVTGNFALLAGCDPEAVDAWYLGIYIDAFEWVEMPNTRGMSQFADGGVIASKPYAGAASYIGKQSDYCKACAYDPRRRHGADGGKPACPLNSLYWDFLLRHEARFARNPRMAMPYKAWAKMAPAERAATLAQAARYLERLDTL</sequence>
<dbReference type="InterPro" id="IPR014729">
    <property type="entry name" value="Rossmann-like_a/b/a_fold"/>
</dbReference>
<protein>
    <submittedName>
        <fullName evidence="1">Deoxyribodipyrimidine photolyase</fullName>
    </submittedName>
</protein>
<dbReference type="PANTHER" id="PTHR38657:SF1">
    <property type="entry name" value="SLR1343 PROTEIN"/>
    <property type="match status" value="1"/>
</dbReference>
<dbReference type="Pfam" id="PF04244">
    <property type="entry name" value="DPRP"/>
    <property type="match status" value="1"/>
</dbReference>
<dbReference type="STRING" id="1134435.AC731_015540"/>
<dbReference type="PANTHER" id="PTHR38657">
    <property type="entry name" value="SLR1343 PROTEIN"/>
    <property type="match status" value="1"/>
</dbReference>
<keyword evidence="1" id="KW-0456">Lyase</keyword>
<dbReference type="SUPFAM" id="SSF48173">
    <property type="entry name" value="Cryptochrome/photolyase FAD-binding domain"/>
    <property type="match status" value="1"/>
</dbReference>
<dbReference type="InterPro" id="IPR036134">
    <property type="entry name" value="Crypto/Photolyase_FAD-like_sf"/>
</dbReference>
<dbReference type="Gene3D" id="1.25.40.80">
    <property type="match status" value="1"/>
</dbReference>
<proteinExistence type="predicted"/>
<evidence type="ECO:0000313" key="2">
    <source>
        <dbReference type="Proteomes" id="UP000036902"/>
    </source>
</evidence>